<proteinExistence type="predicted"/>
<dbReference type="GO" id="GO:0008761">
    <property type="term" value="F:UDP-N-acetylglucosamine 2-epimerase activity"/>
    <property type="evidence" value="ECO:0007669"/>
    <property type="project" value="UniProtKB-EC"/>
</dbReference>
<evidence type="ECO:0000313" key="3">
    <source>
        <dbReference type="Proteomes" id="UP001273768"/>
    </source>
</evidence>
<dbReference type="Proteomes" id="UP001273768">
    <property type="component" value="Unassembled WGS sequence"/>
</dbReference>
<reference evidence="2 3" key="1">
    <citation type="submission" date="2020-05" db="EMBL/GenBank/DDBJ databases">
        <title>Isolation and characterization of methanoarchaea from a cold seep at offshore SW Taiwan.</title>
        <authorList>
            <person name="Chen Y.-W."/>
            <person name="Chen S.-C."/>
            <person name="Lai M.-C."/>
        </authorList>
    </citation>
    <scope>NUCLEOTIDE SEQUENCE [LARGE SCALE GENOMIC DNA]</scope>
    <source>
        <strain evidence="2 3">YWC-01</strain>
    </source>
</reference>
<dbReference type="EC" id="5.1.3.14" evidence="2"/>
<dbReference type="PANTHER" id="PTHR43174:SF1">
    <property type="entry name" value="UDP-N-ACETYLGLUCOSAMINE 2-EPIMERASE"/>
    <property type="match status" value="1"/>
</dbReference>
<keyword evidence="3" id="KW-1185">Reference proteome</keyword>
<comment type="caution">
    <text evidence="2">The sequence shown here is derived from an EMBL/GenBank/DDBJ whole genome shotgun (WGS) entry which is preliminary data.</text>
</comment>
<dbReference type="InterPro" id="IPR029767">
    <property type="entry name" value="WecB-like"/>
</dbReference>
<dbReference type="RefSeq" id="WP_317296266.1">
    <property type="nucleotide sequence ID" value="NZ_JABFFQ010000005.1"/>
</dbReference>
<dbReference type="EMBL" id="JABFFQ010000005">
    <property type="protein sequence ID" value="MDV4343080.1"/>
    <property type="molecule type" value="Genomic_DNA"/>
</dbReference>
<accession>A0ABU3Z2N3</accession>
<dbReference type="InterPro" id="IPR003331">
    <property type="entry name" value="UDP_GlcNAc_Epimerase_2_dom"/>
</dbReference>
<keyword evidence="2" id="KW-0413">Isomerase</keyword>
<name>A0ABU3Z2N3_9EURY</name>
<dbReference type="NCBIfam" id="TIGR00236">
    <property type="entry name" value="wecB"/>
    <property type="match status" value="1"/>
</dbReference>
<dbReference type="Pfam" id="PF02350">
    <property type="entry name" value="Epimerase_2"/>
    <property type="match status" value="1"/>
</dbReference>
<dbReference type="CDD" id="cd03786">
    <property type="entry name" value="GTB_UDP-GlcNAc_2-Epimerase"/>
    <property type="match status" value="1"/>
</dbReference>
<organism evidence="2 3">
    <name type="scientific">Methanoculleus nereidis</name>
    <dbReference type="NCBI Taxonomy" id="2735141"/>
    <lineage>
        <taxon>Archaea</taxon>
        <taxon>Methanobacteriati</taxon>
        <taxon>Methanobacteriota</taxon>
        <taxon>Stenosarchaea group</taxon>
        <taxon>Methanomicrobia</taxon>
        <taxon>Methanomicrobiales</taxon>
        <taxon>Methanomicrobiaceae</taxon>
        <taxon>Methanoculleus</taxon>
    </lineage>
</organism>
<evidence type="ECO:0000259" key="1">
    <source>
        <dbReference type="Pfam" id="PF02350"/>
    </source>
</evidence>
<dbReference type="Gene3D" id="3.40.50.2000">
    <property type="entry name" value="Glycogen Phosphorylase B"/>
    <property type="match status" value="2"/>
</dbReference>
<protein>
    <submittedName>
        <fullName evidence="2">UDP-N-acetylglucosamine 2-epimerase (Non-hydrolyzing)</fullName>
        <ecNumber evidence="2">5.1.3.14</ecNumber>
    </submittedName>
</protein>
<evidence type="ECO:0000313" key="2">
    <source>
        <dbReference type="EMBL" id="MDV4343080.1"/>
    </source>
</evidence>
<dbReference type="SUPFAM" id="SSF53756">
    <property type="entry name" value="UDP-Glycosyltransferase/glycogen phosphorylase"/>
    <property type="match status" value="1"/>
</dbReference>
<feature type="domain" description="UDP-N-acetylglucosamine 2-epimerase" evidence="1">
    <location>
        <begin position="27"/>
        <end position="349"/>
    </location>
</feature>
<gene>
    <name evidence="2" type="primary">wecB</name>
    <name evidence="2" type="ORF">HL657_07835</name>
</gene>
<dbReference type="PANTHER" id="PTHR43174">
    <property type="entry name" value="UDP-N-ACETYLGLUCOSAMINE 2-EPIMERASE"/>
    <property type="match status" value="1"/>
</dbReference>
<sequence>MKVLSVVGARPQFVKCAPVSRELRKVHEEVLVHTGQHYDYLLSEVFFRDLGIPAPDHHLEVGSGSHGVQTGRMLAAIEEVIAKEEPEIVLVYGDTNSTLAGALAAAKMHVPVAHVEAGLRSFDRRMPEEVNRVLTDHCSDLLFCPTATAVGNLAAEGVTAGVHLTGDVMVDALRENLPLARERSTALADFGLSPKGYYLATVHRAGNTDDPAALRAIMEAFSRLDGPVVFPVHPRTQKKLAGYGIVPAANVRVVEPLPYFDMLALLSGARAVLTDSGGVQKEAYILEVPCVTLRENTEWVETIEDGWNVLVGADADRIVAEAERAGGARRQHSARFGDGHAAARIAAIIAEYEP</sequence>